<gene>
    <name evidence="2" type="ORF">ABE541_20355</name>
</gene>
<organism evidence="2 3">
    <name type="scientific">Sphingobacterium kitahiroshimense</name>
    <dbReference type="NCBI Taxonomy" id="470446"/>
    <lineage>
        <taxon>Bacteria</taxon>
        <taxon>Pseudomonadati</taxon>
        <taxon>Bacteroidota</taxon>
        <taxon>Sphingobacteriia</taxon>
        <taxon>Sphingobacteriales</taxon>
        <taxon>Sphingobacteriaceae</taxon>
        <taxon>Sphingobacterium</taxon>
    </lineage>
</organism>
<dbReference type="EMBL" id="JBDJNQ010000011">
    <property type="protein sequence ID" value="MEN5379632.1"/>
    <property type="molecule type" value="Genomic_DNA"/>
</dbReference>
<sequence>MKYQFTLPNFPESIFEMKYATWFGEQSLYKDDVPMERSTEKGKPFLIPTKSGEVLKAYPKKDFPSIVQALEIDQIQHNIVEKLRWYDFAIALLPFCLVFIFNGKSILVAIALVAFLNNLDILRSNNTQKNKYLKVIGQTAVIAALYFVVIQLLDLLK</sequence>
<feature type="transmembrane region" description="Helical" evidence="1">
    <location>
        <begin position="88"/>
        <end position="115"/>
    </location>
</feature>
<name>A0ABV0BYP1_9SPHI</name>
<keyword evidence="3" id="KW-1185">Reference proteome</keyword>
<accession>A0ABV0BYP1</accession>
<dbReference type="Proteomes" id="UP001409291">
    <property type="component" value="Unassembled WGS sequence"/>
</dbReference>
<feature type="transmembrane region" description="Helical" evidence="1">
    <location>
        <begin position="135"/>
        <end position="156"/>
    </location>
</feature>
<comment type="caution">
    <text evidence="2">The sequence shown here is derived from an EMBL/GenBank/DDBJ whole genome shotgun (WGS) entry which is preliminary data.</text>
</comment>
<evidence type="ECO:0000313" key="2">
    <source>
        <dbReference type="EMBL" id="MEN5379632.1"/>
    </source>
</evidence>
<keyword evidence="1" id="KW-1133">Transmembrane helix</keyword>
<keyword evidence="1" id="KW-0472">Membrane</keyword>
<protein>
    <submittedName>
        <fullName evidence="2">Uncharacterized protein</fullName>
    </submittedName>
</protein>
<keyword evidence="1" id="KW-0812">Transmembrane</keyword>
<evidence type="ECO:0000256" key="1">
    <source>
        <dbReference type="SAM" id="Phobius"/>
    </source>
</evidence>
<dbReference type="RefSeq" id="WP_346582486.1">
    <property type="nucleotide sequence ID" value="NZ_JBDJNQ010000011.1"/>
</dbReference>
<reference evidence="2 3" key="1">
    <citation type="submission" date="2024-04" db="EMBL/GenBank/DDBJ databases">
        <title>WGS of bacteria from Torrens River.</title>
        <authorList>
            <person name="Wyrsch E.R."/>
            <person name="Drigo B."/>
        </authorList>
    </citation>
    <scope>NUCLEOTIDE SEQUENCE [LARGE SCALE GENOMIC DNA]</scope>
    <source>
        <strain evidence="2 3">TWI391</strain>
    </source>
</reference>
<proteinExistence type="predicted"/>
<evidence type="ECO:0000313" key="3">
    <source>
        <dbReference type="Proteomes" id="UP001409291"/>
    </source>
</evidence>